<comment type="caution">
    <text evidence="2">The sequence shown here is derived from an EMBL/GenBank/DDBJ whole genome shotgun (WGS) entry which is preliminary data.</text>
</comment>
<reference evidence="2 3" key="1">
    <citation type="journal article" date="2007" name="Int. J. Syst. Evol. Microbiol.">
        <title>Marixanthomonas ophiurae gen. nov., sp. nov., a marine bacterium of the family Flavobacteriaceae isolated from a deep-sea brittle star.</title>
        <authorList>
            <person name="Romanenko L.A."/>
            <person name="Uchino M."/>
            <person name="Frolova G.M."/>
            <person name="Mikhailov V.V."/>
        </authorList>
    </citation>
    <scope>NUCLEOTIDE SEQUENCE [LARGE SCALE GENOMIC DNA]</scope>
    <source>
        <strain evidence="2 3">KMM 3046</strain>
    </source>
</reference>
<sequence>MATPVQIDAISFGCRLLLCFAFNKENEHIFLKEKEKKESRFADGVAFLSSFLEKIVRLDRVLKKVRHFVAYYFFQNPCGLSFTGILRWALEAIYICLLFTLSVSLVSKLNL</sequence>
<dbReference type="AlphaFoldDB" id="A0A3E1QE83"/>
<protein>
    <submittedName>
        <fullName evidence="2">Uncharacterized protein</fullName>
    </submittedName>
</protein>
<dbReference type="RefSeq" id="WP_117159425.1">
    <property type="nucleotide sequence ID" value="NZ_QVID01000001.1"/>
</dbReference>
<organism evidence="2 3">
    <name type="scientific">Marixanthomonas ophiurae</name>
    <dbReference type="NCBI Taxonomy" id="387659"/>
    <lineage>
        <taxon>Bacteria</taxon>
        <taxon>Pseudomonadati</taxon>
        <taxon>Bacteroidota</taxon>
        <taxon>Flavobacteriia</taxon>
        <taxon>Flavobacteriales</taxon>
        <taxon>Flavobacteriaceae</taxon>
        <taxon>Marixanthomonas</taxon>
    </lineage>
</organism>
<name>A0A3E1QE83_9FLAO</name>
<evidence type="ECO:0000313" key="3">
    <source>
        <dbReference type="Proteomes" id="UP000261082"/>
    </source>
</evidence>
<keyword evidence="1" id="KW-1133">Transmembrane helix</keyword>
<evidence type="ECO:0000256" key="1">
    <source>
        <dbReference type="SAM" id="Phobius"/>
    </source>
</evidence>
<keyword evidence="1" id="KW-0812">Transmembrane</keyword>
<feature type="transmembrane region" description="Helical" evidence="1">
    <location>
        <begin position="92"/>
        <end position="109"/>
    </location>
</feature>
<keyword evidence="1" id="KW-0472">Membrane</keyword>
<dbReference type="EMBL" id="QVID01000001">
    <property type="protein sequence ID" value="RFN60366.1"/>
    <property type="molecule type" value="Genomic_DNA"/>
</dbReference>
<gene>
    <name evidence="2" type="ORF">DZ858_10100</name>
</gene>
<dbReference type="Proteomes" id="UP000261082">
    <property type="component" value="Unassembled WGS sequence"/>
</dbReference>
<proteinExistence type="predicted"/>
<keyword evidence="3" id="KW-1185">Reference proteome</keyword>
<evidence type="ECO:0000313" key="2">
    <source>
        <dbReference type="EMBL" id="RFN60366.1"/>
    </source>
</evidence>
<accession>A0A3E1QE83</accession>